<proteinExistence type="predicted"/>
<evidence type="ECO:0000313" key="1">
    <source>
        <dbReference type="EMBL" id="JAH43560.1"/>
    </source>
</evidence>
<protein>
    <submittedName>
        <fullName evidence="1">Uncharacterized protein</fullName>
    </submittedName>
</protein>
<dbReference type="EMBL" id="GBXM01065017">
    <property type="protein sequence ID" value="JAH43560.1"/>
    <property type="molecule type" value="Transcribed_RNA"/>
</dbReference>
<organism evidence="1">
    <name type="scientific">Anguilla anguilla</name>
    <name type="common">European freshwater eel</name>
    <name type="synonym">Muraena anguilla</name>
    <dbReference type="NCBI Taxonomy" id="7936"/>
    <lineage>
        <taxon>Eukaryota</taxon>
        <taxon>Metazoa</taxon>
        <taxon>Chordata</taxon>
        <taxon>Craniata</taxon>
        <taxon>Vertebrata</taxon>
        <taxon>Euteleostomi</taxon>
        <taxon>Actinopterygii</taxon>
        <taxon>Neopterygii</taxon>
        <taxon>Teleostei</taxon>
        <taxon>Anguilliformes</taxon>
        <taxon>Anguillidae</taxon>
        <taxon>Anguilla</taxon>
    </lineage>
</organism>
<name>A0A0E9SSC2_ANGAN</name>
<reference evidence="1" key="2">
    <citation type="journal article" date="2015" name="Fish Shellfish Immunol.">
        <title>Early steps in the European eel (Anguilla anguilla)-Vibrio vulnificus interaction in the gills: Role of the RtxA13 toxin.</title>
        <authorList>
            <person name="Callol A."/>
            <person name="Pajuelo D."/>
            <person name="Ebbesson L."/>
            <person name="Teles M."/>
            <person name="MacKenzie S."/>
            <person name="Amaro C."/>
        </authorList>
    </citation>
    <scope>NUCLEOTIDE SEQUENCE</scope>
</reference>
<reference evidence="1" key="1">
    <citation type="submission" date="2014-11" db="EMBL/GenBank/DDBJ databases">
        <authorList>
            <person name="Amaro Gonzalez C."/>
        </authorList>
    </citation>
    <scope>NUCLEOTIDE SEQUENCE</scope>
</reference>
<sequence length="31" mass="3323">MPTGLNSWVTTSGFAAKGGHFPTSQKCRAFH</sequence>
<accession>A0A0E9SSC2</accession>
<dbReference type="AlphaFoldDB" id="A0A0E9SSC2"/>